<protein>
    <submittedName>
        <fullName evidence="1">Uncharacterized protein</fullName>
    </submittedName>
</protein>
<dbReference type="Proteomes" id="UP000095192">
    <property type="component" value="Unassembled WGS sequence"/>
</dbReference>
<accession>A0A1D3D1B1</accession>
<name>A0A1D3D1B1_9EIME</name>
<evidence type="ECO:0000313" key="2">
    <source>
        <dbReference type="Proteomes" id="UP000095192"/>
    </source>
</evidence>
<dbReference type="VEuPathDB" id="ToxoDB:cyc_05283"/>
<dbReference type="AlphaFoldDB" id="A0A1D3D1B1"/>
<dbReference type="EMBL" id="JROU02001166">
    <property type="protein sequence ID" value="OEH77234.1"/>
    <property type="molecule type" value="Genomic_DNA"/>
</dbReference>
<organism evidence="1 2">
    <name type="scientific">Cyclospora cayetanensis</name>
    <dbReference type="NCBI Taxonomy" id="88456"/>
    <lineage>
        <taxon>Eukaryota</taxon>
        <taxon>Sar</taxon>
        <taxon>Alveolata</taxon>
        <taxon>Apicomplexa</taxon>
        <taxon>Conoidasida</taxon>
        <taxon>Coccidia</taxon>
        <taxon>Eucoccidiorida</taxon>
        <taxon>Eimeriorina</taxon>
        <taxon>Eimeriidae</taxon>
        <taxon>Cyclospora</taxon>
    </lineage>
</organism>
<sequence length="122" mass="13460">MHLLVIRATVETGTDQCSIGSTKQHGCPASTMDTIPADHLPTMRDLHIPEQSGTLAVCVQAKVTEAGGRSRGWYMARLFTKAESFPCRLPARRRGPQSIESQLEIEQGSVVRRFRLAVVIKD</sequence>
<keyword evidence="2" id="KW-1185">Reference proteome</keyword>
<comment type="caution">
    <text evidence="1">The sequence shown here is derived from an EMBL/GenBank/DDBJ whole genome shotgun (WGS) entry which is preliminary data.</text>
</comment>
<reference evidence="1 2" key="1">
    <citation type="journal article" date="2016" name="BMC Genomics">
        <title>Comparative genomics reveals Cyclospora cayetanensis possesses coccidia-like metabolism and invasion components but unique surface antigens.</title>
        <authorList>
            <person name="Liu S."/>
            <person name="Wang L."/>
            <person name="Zheng H."/>
            <person name="Xu Z."/>
            <person name="Roellig D.M."/>
            <person name="Li N."/>
            <person name="Frace M.A."/>
            <person name="Tang K."/>
            <person name="Arrowood M.J."/>
            <person name="Moss D.M."/>
            <person name="Zhang L."/>
            <person name="Feng Y."/>
            <person name="Xiao L."/>
        </authorList>
    </citation>
    <scope>NUCLEOTIDE SEQUENCE [LARGE SCALE GENOMIC DNA]</scope>
    <source>
        <strain evidence="1 2">CHN_HEN01</strain>
    </source>
</reference>
<evidence type="ECO:0000313" key="1">
    <source>
        <dbReference type="EMBL" id="OEH77234.1"/>
    </source>
</evidence>
<proteinExistence type="predicted"/>
<gene>
    <name evidence="1" type="ORF">cyc_05283</name>
</gene>
<dbReference type="InParanoid" id="A0A1D3D1B1"/>